<organism evidence="1">
    <name type="scientific">Arundo donax</name>
    <name type="common">Giant reed</name>
    <name type="synonym">Donax arundinaceus</name>
    <dbReference type="NCBI Taxonomy" id="35708"/>
    <lineage>
        <taxon>Eukaryota</taxon>
        <taxon>Viridiplantae</taxon>
        <taxon>Streptophyta</taxon>
        <taxon>Embryophyta</taxon>
        <taxon>Tracheophyta</taxon>
        <taxon>Spermatophyta</taxon>
        <taxon>Magnoliopsida</taxon>
        <taxon>Liliopsida</taxon>
        <taxon>Poales</taxon>
        <taxon>Poaceae</taxon>
        <taxon>PACMAD clade</taxon>
        <taxon>Arundinoideae</taxon>
        <taxon>Arundineae</taxon>
        <taxon>Arundo</taxon>
    </lineage>
</organism>
<protein>
    <submittedName>
        <fullName evidence="1">Uncharacterized protein</fullName>
    </submittedName>
</protein>
<dbReference type="EMBL" id="GBRH01226100">
    <property type="protein sequence ID" value="JAD71795.1"/>
    <property type="molecule type" value="Transcribed_RNA"/>
</dbReference>
<reference evidence="1" key="1">
    <citation type="submission" date="2014-09" db="EMBL/GenBank/DDBJ databases">
        <authorList>
            <person name="Magalhaes I.L.F."/>
            <person name="Oliveira U."/>
            <person name="Santos F.R."/>
            <person name="Vidigal T.H.D.A."/>
            <person name="Brescovit A.D."/>
            <person name="Santos A.J."/>
        </authorList>
    </citation>
    <scope>NUCLEOTIDE SEQUENCE</scope>
    <source>
        <tissue evidence="1">Shoot tissue taken approximately 20 cm above the soil surface</tissue>
    </source>
</reference>
<accession>A0A0A9CEI1</accession>
<dbReference type="AlphaFoldDB" id="A0A0A9CEI1"/>
<name>A0A0A9CEI1_ARUDO</name>
<evidence type="ECO:0000313" key="1">
    <source>
        <dbReference type="EMBL" id="JAD71795.1"/>
    </source>
</evidence>
<sequence>MAQELSRCFVVCVRALALSFPAESWLANLCLIRLCYFVVCL</sequence>
<reference evidence="1" key="2">
    <citation type="journal article" date="2015" name="Data Brief">
        <title>Shoot transcriptome of the giant reed, Arundo donax.</title>
        <authorList>
            <person name="Barrero R.A."/>
            <person name="Guerrero F.D."/>
            <person name="Moolhuijzen P."/>
            <person name="Goolsby J.A."/>
            <person name="Tidwell J."/>
            <person name="Bellgard S.E."/>
            <person name="Bellgard M.I."/>
        </authorList>
    </citation>
    <scope>NUCLEOTIDE SEQUENCE</scope>
    <source>
        <tissue evidence="1">Shoot tissue taken approximately 20 cm above the soil surface</tissue>
    </source>
</reference>
<proteinExistence type="predicted"/>